<dbReference type="Proteomes" id="UP000193560">
    <property type="component" value="Unassembled WGS sequence"/>
</dbReference>
<evidence type="ECO:0000256" key="2">
    <source>
        <dbReference type="SAM" id="SignalP"/>
    </source>
</evidence>
<feature type="signal peptide" evidence="2">
    <location>
        <begin position="1"/>
        <end position="21"/>
    </location>
</feature>
<keyword evidence="2" id="KW-0732">Signal</keyword>
<sequence length="118" mass="11417">MVKSSTLVVALFAFAGHNVIAQSSDANPTSALAGLDPGSLSSAIANAESTLSAMKTDPSYSSILANPTYSSLLNKASSAANPSASSSSGDASQSSGSSTRPLGIGALVISAAVAVGLL</sequence>
<evidence type="ECO:0000256" key="1">
    <source>
        <dbReference type="SAM" id="MobiDB-lite"/>
    </source>
</evidence>
<evidence type="ECO:0000313" key="4">
    <source>
        <dbReference type="Proteomes" id="UP000193560"/>
    </source>
</evidence>
<dbReference type="OrthoDB" id="2288796at2759"/>
<dbReference type="EMBL" id="MCGE01000002">
    <property type="protein sequence ID" value="ORZ24599.1"/>
    <property type="molecule type" value="Genomic_DNA"/>
</dbReference>
<dbReference type="STRING" id="90262.A0A1X2IZ23"/>
<feature type="chain" id="PRO_5012485131" evidence="2">
    <location>
        <begin position="22"/>
        <end position="118"/>
    </location>
</feature>
<evidence type="ECO:0000313" key="3">
    <source>
        <dbReference type="EMBL" id="ORZ24599.1"/>
    </source>
</evidence>
<comment type="caution">
    <text evidence="3">The sequence shown here is derived from an EMBL/GenBank/DDBJ whole genome shotgun (WGS) entry which is preliminary data.</text>
</comment>
<name>A0A1X2IZ23_9FUNG</name>
<proteinExistence type="predicted"/>
<keyword evidence="4" id="KW-1185">Reference proteome</keyword>
<protein>
    <submittedName>
        <fullName evidence="3">Uncharacterized protein</fullName>
    </submittedName>
</protein>
<gene>
    <name evidence="3" type="ORF">BCR42DRAFT_403253</name>
</gene>
<feature type="compositionally biased region" description="Low complexity" evidence="1">
    <location>
        <begin position="78"/>
        <end position="98"/>
    </location>
</feature>
<dbReference type="AlphaFoldDB" id="A0A1X2IZ23"/>
<feature type="region of interest" description="Disordered" evidence="1">
    <location>
        <begin position="78"/>
        <end position="101"/>
    </location>
</feature>
<organism evidence="3 4">
    <name type="scientific">Absidia repens</name>
    <dbReference type="NCBI Taxonomy" id="90262"/>
    <lineage>
        <taxon>Eukaryota</taxon>
        <taxon>Fungi</taxon>
        <taxon>Fungi incertae sedis</taxon>
        <taxon>Mucoromycota</taxon>
        <taxon>Mucoromycotina</taxon>
        <taxon>Mucoromycetes</taxon>
        <taxon>Mucorales</taxon>
        <taxon>Cunninghamellaceae</taxon>
        <taxon>Absidia</taxon>
    </lineage>
</organism>
<reference evidence="3 4" key="1">
    <citation type="submission" date="2016-07" db="EMBL/GenBank/DDBJ databases">
        <title>Pervasive Adenine N6-methylation of Active Genes in Fungi.</title>
        <authorList>
            <consortium name="DOE Joint Genome Institute"/>
            <person name="Mondo S.J."/>
            <person name="Dannebaum R.O."/>
            <person name="Kuo R.C."/>
            <person name="Labutti K."/>
            <person name="Haridas S."/>
            <person name="Kuo A."/>
            <person name="Salamov A."/>
            <person name="Ahrendt S.R."/>
            <person name="Lipzen A."/>
            <person name="Sullivan W."/>
            <person name="Andreopoulos W.B."/>
            <person name="Clum A."/>
            <person name="Lindquist E."/>
            <person name="Daum C."/>
            <person name="Ramamoorthy G.K."/>
            <person name="Gryganskyi A."/>
            <person name="Culley D."/>
            <person name="Magnuson J.K."/>
            <person name="James T.Y."/>
            <person name="O'Malley M.A."/>
            <person name="Stajich J.E."/>
            <person name="Spatafora J.W."/>
            <person name="Visel A."/>
            <person name="Grigoriev I.V."/>
        </authorList>
    </citation>
    <scope>NUCLEOTIDE SEQUENCE [LARGE SCALE GENOMIC DNA]</scope>
    <source>
        <strain evidence="3 4">NRRL 1336</strain>
    </source>
</reference>
<accession>A0A1X2IZ23</accession>